<evidence type="ECO:0000256" key="7">
    <source>
        <dbReference type="ARBA" id="ARBA00022692"/>
    </source>
</evidence>
<comment type="subcellular location">
    <subcellularLocation>
        <location evidence="1 11">Endoplasmic reticulum membrane</location>
        <topology evidence="1 11">Multi-pass membrane protein</topology>
    </subcellularLocation>
</comment>
<dbReference type="GO" id="GO:0006506">
    <property type="term" value="P:GPI anchor biosynthetic process"/>
    <property type="evidence" value="ECO:0007669"/>
    <property type="project" value="UniProtKB-UniPathway"/>
</dbReference>
<dbReference type="HOGENOM" id="CLU_029048_3_1_1"/>
<dbReference type="PANTHER" id="PTHR12468:SF2">
    <property type="entry name" value="GPI MANNOSYLTRANSFERASE 2"/>
    <property type="match status" value="1"/>
</dbReference>
<dbReference type="GeneID" id="5000321"/>
<dbReference type="GO" id="GO:0031501">
    <property type="term" value="C:mannosyltransferase complex"/>
    <property type="evidence" value="ECO:0007669"/>
    <property type="project" value="TreeGrafter"/>
</dbReference>
<comment type="pathway">
    <text evidence="2 11">Glycolipid biosynthesis; glycosylphosphatidylinositol-anchor biosynthesis.</text>
</comment>
<keyword evidence="9 11" id="KW-1133">Transmembrane helix</keyword>
<keyword evidence="6 11" id="KW-0808">Transferase</keyword>
<dbReference type="AlphaFoldDB" id="A4RT72"/>
<comment type="function">
    <text evidence="11">Mannosyltransferase involved in glycosylphosphatidylinositol-anchor biosynthesis.</text>
</comment>
<feature type="transmembrane region" description="Helical" evidence="11">
    <location>
        <begin position="400"/>
        <end position="422"/>
    </location>
</feature>
<accession>A4RT72</accession>
<dbReference type="EC" id="2.4.1.-" evidence="11"/>
<evidence type="ECO:0000256" key="1">
    <source>
        <dbReference type="ARBA" id="ARBA00004477"/>
    </source>
</evidence>
<dbReference type="RefSeq" id="XP_001416363.1">
    <property type="nucleotide sequence ID" value="XM_001416326.1"/>
</dbReference>
<dbReference type="STRING" id="436017.A4RT72"/>
<keyword evidence="8 11" id="KW-0256">Endoplasmic reticulum</keyword>
<dbReference type="OrthoDB" id="498909at2759"/>
<protein>
    <recommendedName>
        <fullName evidence="11">GPI mannosyltransferase 2</fullName>
        <ecNumber evidence="11">2.4.1.-</ecNumber>
    </recommendedName>
</protein>
<dbReference type="GO" id="GO:0005789">
    <property type="term" value="C:endoplasmic reticulum membrane"/>
    <property type="evidence" value="ECO:0007669"/>
    <property type="project" value="UniProtKB-SubCell"/>
</dbReference>
<dbReference type="CAZy" id="GT76">
    <property type="family name" value="Glycosyltransferase Family 76"/>
</dbReference>
<feature type="transmembrane region" description="Helical" evidence="11">
    <location>
        <begin position="363"/>
        <end position="380"/>
    </location>
</feature>
<feature type="transmembrane region" description="Helical" evidence="11">
    <location>
        <begin position="452"/>
        <end position="472"/>
    </location>
</feature>
<dbReference type="OMA" id="CEWTLPS"/>
<dbReference type="Pfam" id="PF04188">
    <property type="entry name" value="Mannosyl_trans2"/>
    <property type="match status" value="1"/>
</dbReference>
<feature type="transmembrane region" description="Helical" evidence="11">
    <location>
        <begin position="240"/>
        <end position="261"/>
    </location>
</feature>
<evidence type="ECO:0000256" key="9">
    <source>
        <dbReference type="ARBA" id="ARBA00022989"/>
    </source>
</evidence>
<evidence type="ECO:0000313" key="13">
    <source>
        <dbReference type="Proteomes" id="UP000001568"/>
    </source>
</evidence>
<dbReference type="UniPathway" id="UPA00196"/>
<keyword evidence="13" id="KW-1185">Reference proteome</keyword>
<comment type="similarity">
    <text evidence="3 11">Belongs to the PIGV family.</text>
</comment>
<dbReference type="EMBL" id="CP000582">
    <property type="protein sequence ID" value="ABO94656.1"/>
    <property type="molecule type" value="Genomic_DNA"/>
</dbReference>
<evidence type="ECO:0000256" key="2">
    <source>
        <dbReference type="ARBA" id="ARBA00004687"/>
    </source>
</evidence>
<dbReference type="GO" id="GO:0000009">
    <property type="term" value="F:alpha-1,6-mannosyltransferase activity"/>
    <property type="evidence" value="ECO:0007669"/>
    <property type="project" value="InterPro"/>
</dbReference>
<keyword evidence="4 11" id="KW-0337">GPI-anchor biosynthesis</keyword>
<name>A4RT72_OSTLU</name>
<evidence type="ECO:0000256" key="4">
    <source>
        <dbReference type="ARBA" id="ARBA00022502"/>
    </source>
</evidence>
<gene>
    <name evidence="12" type="ORF">OSTLU_92291</name>
</gene>
<keyword evidence="7 11" id="KW-0812">Transmembrane</keyword>
<dbReference type="Gramene" id="ABO94656">
    <property type="protein sequence ID" value="ABO94656"/>
    <property type="gene ID" value="OSTLU_92291"/>
</dbReference>
<dbReference type="InterPro" id="IPR007315">
    <property type="entry name" value="PIG-V/Gpi18"/>
</dbReference>
<evidence type="ECO:0000256" key="10">
    <source>
        <dbReference type="ARBA" id="ARBA00023136"/>
    </source>
</evidence>
<keyword evidence="10 11" id="KW-0472">Membrane</keyword>
<evidence type="ECO:0000256" key="3">
    <source>
        <dbReference type="ARBA" id="ARBA00008698"/>
    </source>
</evidence>
<dbReference type="KEGG" id="olu:OSTLU_92291"/>
<evidence type="ECO:0000256" key="8">
    <source>
        <dbReference type="ARBA" id="ARBA00022824"/>
    </source>
</evidence>
<keyword evidence="5 11" id="KW-0328">Glycosyltransferase</keyword>
<evidence type="ECO:0000256" key="6">
    <source>
        <dbReference type="ARBA" id="ARBA00022679"/>
    </source>
</evidence>
<evidence type="ECO:0000256" key="11">
    <source>
        <dbReference type="RuleBase" id="RU363112"/>
    </source>
</evidence>
<evidence type="ECO:0000256" key="5">
    <source>
        <dbReference type="ARBA" id="ARBA00022676"/>
    </source>
</evidence>
<evidence type="ECO:0000313" key="12">
    <source>
        <dbReference type="EMBL" id="ABO94656.1"/>
    </source>
</evidence>
<dbReference type="eggNOG" id="KOG2647">
    <property type="taxonomic scope" value="Eukaryota"/>
</dbReference>
<sequence>MPRDGDGATDGRATRAAFGTFLRDASRRRDGGATTTTTRAMMFRRGARTRAVALCVVLATRLAMPAYDASRGLARASTTRRDATRRGGLADVACEGVRAATSWDGEHHVGIAVRGYEFEHQHAFYPGLAMATRATTAAVGRAARLAGARTTRDDAREECAAGAAAVAINAYAFARSVEAMYALSTQLLRDEALAEAAATLYAMNPANVFYGSAYAEAGFAYAQFAAGSLLQENKVLHSGVLFGVATMFRSNGVLCVVLLLGHAGREMFRLLRDANDETRHRRAARHLKRAMIAIALTVAPHYAFAQFGDMRYCNGAVFDGAERPYCRPKSWRNLYGYVPSGMYSFIQRHYWNLGFMSSYRARNLGNVLLGAPAIALGFYLTKRFAWSRDARVFVKEEQRFFVGAYFVKLGVMTVIAATYMHVQVATRFLSTSPAMYWGLAHLGRHSKAWRRFIATYHVSYALVGAALFANFYPWT</sequence>
<dbReference type="PANTHER" id="PTHR12468">
    <property type="entry name" value="GPI MANNOSYLTRANSFERASE 2"/>
    <property type="match status" value="1"/>
</dbReference>
<organism evidence="12 13">
    <name type="scientific">Ostreococcus lucimarinus (strain CCE9901)</name>
    <dbReference type="NCBI Taxonomy" id="436017"/>
    <lineage>
        <taxon>Eukaryota</taxon>
        <taxon>Viridiplantae</taxon>
        <taxon>Chlorophyta</taxon>
        <taxon>Mamiellophyceae</taxon>
        <taxon>Mamiellales</taxon>
        <taxon>Bathycoccaceae</taxon>
        <taxon>Ostreococcus</taxon>
    </lineage>
</organism>
<proteinExistence type="inferred from homology"/>
<reference evidence="12 13" key="1">
    <citation type="journal article" date="2007" name="Proc. Natl. Acad. Sci. U.S.A.">
        <title>The tiny eukaryote Ostreococcus provides genomic insights into the paradox of plankton speciation.</title>
        <authorList>
            <person name="Palenik B."/>
            <person name="Grimwood J."/>
            <person name="Aerts A."/>
            <person name="Rouze P."/>
            <person name="Salamov A."/>
            <person name="Putnam N."/>
            <person name="Dupont C."/>
            <person name="Jorgensen R."/>
            <person name="Derelle E."/>
            <person name="Rombauts S."/>
            <person name="Zhou K."/>
            <person name="Otillar R."/>
            <person name="Merchant S.S."/>
            <person name="Podell S."/>
            <person name="Gaasterland T."/>
            <person name="Napoli C."/>
            <person name="Gendler K."/>
            <person name="Manuell A."/>
            <person name="Tai V."/>
            <person name="Vallon O."/>
            <person name="Piganeau G."/>
            <person name="Jancek S."/>
            <person name="Heijde M."/>
            <person name="Jabbari K."/>
            <person name="Bowler C."/>
            <person name="Lohr M."/>
            <person name="Robbens S."/>
            <person name="Werner G."/>
            <person name="Dubchak I."/>
            <person name="Pazour G.J."/>
            <person name="Ren Q."/>
            <person name="Paulsen I."/>
            <person name="Delwiche C."/>
            <person name="Schmutz J."/>
            <person name="Rokhsar D."/>
            <person name="Van de Peer Y."/>
            <person name="Moreau H."/>
            <person name="Grigoriev I.V."/>
        </authorList>
    </citation>
    <scope>NUCLEOTIDE SEQUENCE [LARGE SCALE GENOMIC DNA]</scope>
    <source>
        <strain evidence="12 13">CCE9901</strain>
    </source>
</reference>
<dbReference type="GO" id="GO:0004376">
    <property type="term" value="F:GPI mannosyltransferase activity"/>
    <property type="evidence" value="ECO:0007669"/>
    <property type="project" value="InterPro"/>
</dbReference>
<comment type="caution">
    <text evidence="11">Lacks conserved residue(s) required for the propagation of feature annotation.</text>
</comment>
<dbReference type="Proteomes" id="UP000001568">
    <property type="component" value="Chromosome 2"/>
</dbReference>
<feature type="transmembrane region" description="Helical" evidence="11">
    <location>
        <begin position="290"/>
        <end position="308"/>
    </location>
</feature>